<keyword evidence="3" id="KW-1003">Cell membrane</keyword>
<reference evidence="15" key="1">
    <citation type="submission" date="2022-08" db="EMBL/GenBank/DDBJ databases">
        <title>Complete genome sequence of Mycoplasma cottewii type strain VIS.</title>
        <authorList>
            <person name="Spergser J."/>
        </authorList>
    </citation>
    <scope>NUCLEOTIDE SEQUENCE</scope>
    <source>
        <strain evidence="15">VIS</strain>
    </source>
</reference>
<feature type="transmembrane region" description="Helical" evidence="12">
    <location>
        <begin position="143"/>
        <end position="161"/>
    </location>
</feature>
<evidence type="ECO:0000256" key="2">
    <source>
        <dbReference type="ARBA" id="ARBA00022448"/>
    </source>
</evidence>
<dbReference type="PROSITE" id="PS51098">
    <property type="entry name" value="PTS_EIIB_TYPE_1"/>
    <property type="match status" value="1"/>
</dbReference>
<feature type="transmembrane region" description="Helical" evidence="12">
    <location>
        <begin position="359"/>
        <end position="376"/>
    </location>
</feature>
<evidence type="ECO:0000259" key="13">
    <source>
        <dbReference type="PROSITE" id="PS51098"/>
    </source>
</evidence>
<dbReference type="PROSITE" id="PS51103">
    <property type="entry name" value="PTS_EIIC_TYPE_1"/>
    <property type="match status" value="1"/>
</dbReference>
<keyword evidence="4" id="KW-0762">Sugar transport</keyword>
<feature type="domain" description="PTS EIIC type-1" evidence="14">
    <location>
        <begin position="12"/>
        <end position="473"/>
    </location>
</feature>
<evidence type="ECO:0000256" key="10">
    <source>
        <dbReference type="ARBA" id="ARBA00023136"/>
    </source>
</evidence>
<keyword evidence="10 12" id="KW-0472">Membrane</keyword>
<feature type="transmembrane region" description="Helical" evidence="12">
    <location>
        <begin position="225"/>
        <end position="248"/>
    </location>
</feature>
<dbReference type="InterPro" id="IPR018113">
    <property type="entry name" value="PTrfase_EIIB_Cys"/>
</dbReference>
<dbReference type="Pfam" id="PF02378">
    <property type="entry name" value="PTS_EIIC"/>
    <property type="match status" value="1"/>
</dbReference>
<evidence type="ECO:0000256" key="9">
    <source>
        <dbReference type="ARBA" id="ARBA00022989"/>
    </source>
</evidence>
<evidence type="ECO:0000256" key="4">
    <source>
        <dbReference type="ARBA" id="ARBA00022597"/>
    </source>
</evidence>
<evidence type="ECO:0000259" key="14">
    <source>
        <dbReference type="PROSITE" id="PS51103"/>
    </source>
</evidence>
<feature type="transmembrane region" description="Helical" evidence="12">
    <location>
        <begin position="181"/>
        <end position="204"/>
    </location>
</feature>
<feature type="transmembrane region" description="Helical" evidence="12">
    <location>
        <begin position="25"/>
        <end position="47"/>
    </location>
</feature>
<accession>A0ABY5TYG4</accession>
<keyword evidence="2" id="KW-0813">Transport</keyword>
<dbReference type="PANTHER" id="PTHR30009">
    <property type="entry name" value="CYTOCHROME C-TYPE SYNTHESIS PROTEIN AND PTS TRANSMEMBRANE COMPONENT"/>
    <property type="match status" value="1"/>
</dbReference>
<dbReference type="NCBIfam" id="TIGR00826">
    <property type="entry name" value="EIIB_glc"/>
    <property type="match status" value="1"/>
</dbReference>
<dbReference type="RefSeq" id="WP_259430229.1">
    <property type="nucleotide sequence ID" value="NZ_CP103424.1"/>
</dbReference>
<evidence type="ECO:0000256" key="1">
    <source>
        <dbReference type="ARBA" id="ARBA00004651"/>
    </source>
</evidence>
<keyword evidence="5" id="KW-0808">Transferase</keyword>
<evidence type="ECO:0000313" key="15">
    <source>
        <dbReference type="EMBL" id="UWD35071.1"/>
    </source>
</evidence>
<dbReference type="InterPro" id="IPR036878">
    <property type="entry name" value="Glu_permease_IIB"/>
</dbReference>
<feature type="transmembrane region" description="Helical" evidence="12">
    <location>
        <begin position="440"/>
        <end position="462"/>
    </location>
</feature>
<feature type="transmembrane region" description="Helical" evidence="12">
    <location>
        <begin position="68"/>
        <end position="86"/>
    </location>
</feature>
<feature type="transmembrane region" description="Helical" evidence="12">
    <location>
        <begin position="382"/>
        <end position="407"/>
    </location>
</feature>
<evidence type="ECO:0000256" key="5">
    <source>
        <dbReference type="ARBA" id="ARBA00022679"/>
    </source>
</evidence>
<feature type="transmembrane region" description="Helical" evidence="12">
    <location>
        <begin position="92"/>
        <end position="113"/>
    </location>
</feature>
<dbReference type="SUPFAM" id="SSF55604">
    <property type="entry name" value="Glucose permease domain IIB"/>
    <property type="match status" value="1"/>
</dbReference>
<feature type="transmembrane region" description="Helical" evidence="12">
    <location>
        <begin position="414"/>
        <end position="434"/>
    </location>
</feature>
<dbReference type="PROSITE" id="PS01035">
    <property type="entry name" value="PTS_EIIB_TYPE_1_CYS"/>
    <property type="match status" value="1"/>
</dbReference>
<protein>
    <submittedName>
        <fullName evidence="15">PTS transporter subunit EIIC</fullName>
    </submittedName>
</protein>
<dbReference type="InterPro" id="IPR013013">
    <property type="entry name" value="PTS_EIIC_1"/>
</dbReference>
<proteinExistence type="predicted"/>
<evidence type="ECO:0000256" key="11">
    <source>
        <dbReference type="PROSITE-ProRule" id="PRU00421"/>
    </source>
</evidence>
<dbReference type="Proteomes" id="UP001059819">
    <property type="component" value="Chromosome"/>
</dbReference>
<dbReference type="InterPro" id="IPR001996">
    <property type="entry name" value="PTS_IIB_1"/>
</dbReference>
<keyword evidence="7 12" id="KW-0812">Transmembrane</keyword>
<feature type="domain" description="PTS EIIB type-1" evidence="13">
    <location>
        <begin position="496"/>
        <end position="574"/>
    </location>
</feature>
<comment type="subcellular location">
    <subcellularLocation>
        <location evidence="1">Cell membrane</location>
        <topology evidence="1">Multi-pass membrane protein</topology>
    </subcellularLocation>
</comment>
<evidence type="ECO:0000256" key="3">
    <source>
        <dbReference type="ARBA" id="ARBA00022475"/>
    </source>
</evidence>
<dbReference type="Gene3D" id="3.30.1360.60">
    <property type="entry name" value="Glucose permease domain IIB"/>
    <property type="match status" value="1"/>
</dbReference>
<evidence type="ECO:0000256" key="7">
    <source>
        <dbReference type="ARBA" id="ARBA00022692"/>
    </source>
</evidence>
<dbReference type="EMBL" id="CP103424">
    <property type="protein sequence ID" value="UWD35071.1"/>
    <property type="molecule type" value="Genomic_DNA"/>
</dbReference>
<keyword evidence="16" id="KW-1185">Reference proteome</keyword>
<evidence type="ECO:0000256" key="8">
    <source>
        <dbReference type="ARBA" id="ARBA00022777"/>
    </source>
</evidence>
<keyword evidence="8" id="KW-0418">Kinase</keyword>
<dbReference type="InterPro" id="IPR003352">
    <property type="entry name" value="PTS_EIIC"/>
</dbReference>
<feature type="active site" description="Phosphocysteine intermediate; for EIIB activity" evidence="11">
    <location>
        <position position="518"/>
    </location>
</feature>
<evidence type="ECO:0000256" key="6">
    <source>
        <dbReference type="ARBA" id="ARBA00022683"/>
    </source>
</evidence>
<dbReference type="Pfam" id="PF00367">
    <property type="entry name" value="PTS_EIIB"/>
    <property type="match status" value="1"/>
</dbReference>
<evidence type="ECO:0000313" key="16">
    <source>
        <dbReference type="Proteomes" id="UP001059819"/>
    </source>
</evidence>
<dbReference type="InterPro" id="IPR050429">
    <property type="entry name" value="PTS_Glucose_EIICBA"/>
</dbReference>
<organism evidence="15 16">
    <name type="scientific">Mycoplasma cottewii</name>
    <dbReference type="NCBI Taxonomy" id="51364"/>
    <lineage>
        <taxon>Bacteria</taxon>
        <taxon>Bacillati</taxon>
        <taxon>Mycoplasmatota</taxon>
        <taxon>Mollicutes</taxon>
        <taxon>Mycoplasmataceae</taxon>
        <taxon>Mycoplasma</taxon>
    </lineage>
</organism>
<dbReference type="CDD" id="cd00212">
    <property type="entry name" value="PTS_IIB_glc"/>
    <property type="match status" value="1"/>
</dbReference>
<keyword evidence="6" id="KW-0598">Phosphotransferase system</keyword>
<dbReference type="PANTHER" id="PTHR30009:SF20">
    <property type="entry name" value="PTS SYSTEM GLUCOSE-SPECIFIC EIICB COMPONENT-RELATED"/>
    <property type="match status" value="1"/>
</dbReference>
<keyword evidence="9 12" id="KW-1133">Transmembrane helix</keyword>
<name>A0ABY5TYG4_9MOLU</name>
<gene>
    <name evidence="15" type="ORF">NX779_00215</name>
</gene>
<evidence type="ECO:0000256" key="12">
    <source>
        <dbReference type="SAM" id="Phobius"/>
    </source>
</evidence>
<sequence>MKSNCKFKDFSSKTTALLQKFGRGLMLPISILPFAGLLLGIGGAIGANFANNATATEIASVLKSMSEIVFANLAILFVISIVITFTNDSGSGAFMAILGYLVFSSTQTPFIHFKDGKLVDIFYFHKGEVLNSIVASNLGIRSLQTSLFGAIVVAIVIVVIYNKFKYIQLPNALNFFSGIRFLPILIIPAMFLLSILFLIFWPWVGQGIGHVGVALQKSPRGLDGFIYGVLGRALMPFGLHHIVITLAYQSEFGGVLLLDSLTEKLKQSNLDQAQIQSIIDQFNKLTENGKRIIGDQNIWNFINSISINKINNIPLFEWFDKELNVNAGRFTQDYPTYLGTCMGIGLAFIFTSNKNTRKQTISVIASAMAVSFLTGITEPLEFTFLFVTPVLYYAVYVPFSGLSYLFMNLVGAHVGVGFARGFIDLLVYGALPVLKGTRFYWAFVFALLQGSTIFVIFYFWIIKKDLATPGRKGNELGLISKKDYQELKSNQKQNAEQRIRDIIKVLGDKTNLESVSACATRLRVVVKDIDLVNKEELNKLASMGFIVKNNNVQVIFGGEATIISDKINEALKQD</sequence>